<evidence type="ECO:0000256" key="1">
    <source>
        <dbReference type="ARBA" id="ARBA00022737"/>
    </source>
</evidence>
<feature type="domain" description="SLH" evidence="3">
    <location>
        <begin position="54"/>
        <end position="74"/>
    </location>
</feature>
<dbReference type="AlphaFoldDB" id="A0AAW9I8S1"/>
<organism evidence="4 5">
    <name type="scientific">Clostridium perfringens</name>
    <dbReference type="NCBI Taxonomy" id="1502"/>
    <lineage>
        <taxon>Bacteria</taxon>
        <taxon>Bacillati</taxon>
        <taxon>Bacillota</taxon>
        <taxon>Clostridia</taxon>
        <taxon>Eubacteriales</taxon>
        <taxon>Clostridiaceae</taxon>
        <taxon>Clostridium</taxon>
    </lineage>
</organism>
<name>A0AAW9I8S1_CLOPF</name>
<keyword evidence="1" id="KW-0677">Repeat</keyword>
<proteinExistence type="predicted"/>
<comment type="caution">
    <text evidence="4">The sequence shown here is derived from an EMBL/GenBank/DDBJ whole genome shotgun (WGS) entry which is preliminary data.</text>
</comment>
<dbReference type="Pfam" id="PF00395">
    <property type="entry name" value="SLH"/>
    <property type="match status" value="1"/>
</dbReference>
<evidence type="ECO:0000259" key="3">
    <source>
        <dbReference type="Pfam" id="PF00395"/>
    </source>
</evidence>
<protein>
    <submittedName>
        <fullName evidence="4">S-layer homology domain-containing protein</fullName>
    </submittedName>
</protein>
<dbReference type="EMBL" id="WNUI01000774">
    <property type="protein sequence ID" value="MDZ4910811.1"/>
    <property type="molecule type" value="Genomic_DNA"/>
</dbReference>
<dbReference type="RefSeq" id="WP_322395972.1">
    <property type="nucleotide sequence ID" value="NZ_WNUI01000774.1"/>
</dbReference>
<feature type="non-terminal residue" evidence="4">
    <location>
        <position position="115"/>
    </location>
</feature>
<dbReference type="InterPro" id="IPR001119">
    <property type="entry name" value="SLH_dom"/>
</dbReference>
<feature type="chain" id="PRO_5043443531" evidence="2">
    <location>
        <begin position="32"/>
        <end position="115"/>
    </location>
</feature>
<gene>
    <name evidence="4" type="ORF">GNF68_17765</name>
</gene>
<evidence type="ECO:0000313" key="4">
    <source>
        <dbReference type="EMBL" id="MDZ4910811.1"/>
    </source>
</evidence>
<reference evidence="4" key="1">
    <citation type="submission" date="2019-11" db="EMBL/GenBank/DDBJ databases">
        <title>Characterization of Clostridium perfringens isolates from swine manure treated agricultural soils.</title>
        <authorList>
            <person name="Wushke S.T."/>
        </authorList>
    </citation>
    <scope>NUCLEOTIDE SEQUENCE</scope>
    <source>
        <strain evidence="4">X94</strain>
    </source>
</reference>
<evidence type="ECO:0000256" key="2">
    <source>
        <dbReference type="SAM" id="SignalP"/>
    </source>
</evidence>
<dbReference type="Proteomes" id="UP001288778">
    <property type="component" value="Unassembled WGS sequence"/>
</dbReference>
<accession>A0AAW9I8S1</accession>
<keyword evidence="2" id="KW-0732">Signal</keyword>
<evidence type="ECO:0000313" key="5">
    <source>
        <dbReference type="Proteomes" id="UP001288778"/>
    </source>
</evidence>
<sequence length="115" mass="12269">MKTDSNKLAAMLVAAALGTASLPFHVLQAEAAGAPLVAQDIEQATPVRSQLREMQGYQDGTMGITSPITRAELAKMLVLAFGLEGKGDTKPSFTDVNSNAWYERYAAELVAQDII</sequence>
<feature type="signal peptide" evidence="2">
    <location>
        <begin position="1"/>
        <end position="31"/>
    </location>
</feature>